<reference evidence="8 9" key="1">
    <citation type="submission" date="2014-03" db="EMBL/GenBank/DDBJ databases">
        <title>Genomics of Bifidobacteria.</title>
        <authorList>
            <person name="Ventura M."/>
            <person name="Milani C."/>
            <person name="Lugli G.A."/>
        </authorList>
    </citation>
    <scope>NUCLEOTIDE SEQUENCE [LARGE SCALE GENOMIC DNA]</scope>
    <source>
        <strain evidence="8 9">LMG 21775</strain>
    </source>
</reference>
<protein>
    <submittedName>
        <fullName evidence="8">Site-specific recombinase XerD</fullName>
    </submittedName>
</protein>
<dbReference type="RefSeq" id="WP_081884289.1">
    <property type="nucleotide sequence ID" value="NZ_JGZI01000009.1"/>
</dbReference>
<evidence type="ECO:0000313" key="8">
    <source>
        <dbReference type="EMBL" id="KFI82383.1"/>
    </source>
</evidence>
<proteinExistence type="inferred from homology"/>
<evidence type="ECO:0000256" key="4">
    <source>
        <dbReference type="ARBA" id="ARBA00023172"/>
    </source>
</evidence>
<evidence type="ECO:0000259" key="6">
    <source>
        <dbReference type="PROSITE" id="PS51898"/>
    </source>
</evidence>
<dbReference type="GO" id="GO:0003677">
    <property type="term" value="F:DNA binding"/>
    <property type="evidence" value="ECO:0007669"/>
    <property type="project" value="UniProtKB-UniRule"/>
</dbReference>
<dbReference type="GO" id="GO:0015074">
    <property type="term" value="P:DNA integration"/>
    <property type="evidence" value="ECO:0007669"/>
    <property type="project" value="UniProtKB-KW"/>
</dbReference>
<dbReference type="InterPro" id="IPR010998">
    <property type="entry name" value="Integrase_recombinase_N"/>
</dbReference>
<dbReference type="Pfam" id="PF14659">
    <property type="entry name" value="Phage_int_SAM_3"/>
    <property type="match status" value="1"/>
</dbReference>
<evidence type="ECO:0000256" key="2">
    <source>
        <dbReference type="ARBA" id="ARBA00022908"/>
    </source>
</evidence>
<gene>
    <name evidence="8" type="ORF">BPSY_1234</name>
</gene>
<dbReference type="SUPFAM" id="SSF56349">
    <property type="entry name" value="DNA breaking-rejoining enzymes"/>
    <property type="match status" value="1"/>
</dbReference>
<evidence type="ECO:0000259" key="7">
    <source>
        <dbReference type="PROSITE" id="PS51900"/>
    </source>
</evidence>
<dbReference type="GO" id="GO:0006310">
    <property type="term" value="P:DNA recombination"/>
    <property type="evidence" value="ECO:0007669"/>
    <property type="project" value="UniProtKB-KW"/>
</dbReference>
<organism evidence="8 9">
    <name type="scientific">Bifidobacterium psychraerophilum</name>
    <dbReference type="NCBI Taxonomy" id="218140"/>
    <lineage>
        <taxon>Bacteria</taxon>
        <taxon>Bacillati</taxon>
        <taxon>Actinomycetota</taxon>
        <taxon>Actinomycetes</taxon>
        <taxon>Bifidobacteriales</taxon>
        <taxon>Bifidobacteriaceae</taxon>
        <taxon>Bifidobacterium</taxon>
    </lineage>
</organism>
<name>A0A087CGI3_9BIFI</name>
<keyword evidence="3 5" id="KW-0238">DNA-binding</keyword>
<dbReference type="STRING" id="218140.BPSY_1234"/>
<dbReference type="PANTHER" id="PTHR30349:SF64">
    <property type="entry name" value="PROPHAGE INTEGRASE INTD-RELATED"/>
    <property type="match status" value="1"/>
</dbReference>
<dbReference type="AlphaFoldDB" id="A0A087CGI3"/>
<dbReference type="PANTHER" id="PTHR30349">
    <property type="entry name" value="PHAGE INTEGRASE-RELATED"/>
    <property type="match status" value="1"/>
</dbReference>
<keyword evidence="9" id="KW-1185">Reference proteome</keyword>
<sequence>MSRAWVTDRWLKKDASSSAKRSLNAAKNPKRANVPEQYRTSVYGVGCRWRVDYFAYGDDGRQHRRSKLFPTQTEADEYRDAVSDDLRSGRYRDASKQSRTFRQAAEEYLKSKHKIKESTLYRYRNELRMYVYPRWGDVPLSAITEQDINAWISALQDGSAAHDFIDASKPRKLAASSIHSIVKVTFGSVLRYAAASKRNWIRSNPLEDVDTPKKQQTEERVYLSYEEVESLADAAKAKAGESSATLILFLAYTGIRIGEATALKVSDMDFDNRRAIIARTWTKDKNGADITGSPKTWEQRKVAIPEFLLPDLQKLTEGVSEESFLFRPKKGDHVNIPNWRNRVFNPAKAGAGLDDLSGLTPHSLRHTYASLAIKAGADVKSVQNQLGHKDASMTLNVYAGLWPDRLDEVADALQSSRQQVLKNSRA</sequence>
<comment type="similarity">
    <text evidence="1">Belongs to the 'phage' integrase family.</text>
</comment>
<dbReference type="Gene3D" id="1.10.150.130">
    <property type="match status" value="1"/>
</dbReference>
<evidence type="ECO:0000256" key="3">
    <source>
        <dbReference type="ARBA" id="ARBA00023125"/>
    </source>
</evidence>
<dbReference type="InterPro" id="IPR011010">
    <property type="entry name" value="DNA_brk_join_enz"/>
</dbReference>
<dbReference type="InterPro" id="IPR002104">
    <property type="entry name" value="Integrase_catalytic"/>
</dbReference>
<dbReference type="InterPro" id="IPR013762">
    <property type="entry name" value="Integrase-like_cat_sf"/>
</dbReference>
<dbReference type="eggNOG" id="COG0582">
    <property type="taxonomic scope" value="Bacteria"/>
</dbReference>
<comment type="caution">
    <text evidence="8">The sequence shown here is derived from an EMBL/GenBank/DDBJ whole genome shotgun (WGS) entry which is preliminary data.</text>
</comment>
<evidence type="ECO:0000256" key="1">
    <source>
        <dbReference type="ARBA" id="ARBA00008857"/>
    </source>
</evidence>
<dbReference type="InterPro" id="IPR050090">
    <property type="entry name" value="Tyrosine_recombinase_XerCD"/>
</dbReference>
<evidence type="ECO:0000313" key="9">
    <source>
        <dbReference type="Proteomes" id="UP000029050"/>
    </source>
</evidence>
<keyword evidence="4" id="KW-0233">DNA recombination</keyword>
<dbReference type="Proteomes" id="UP000029050">
    <property type="component" value="Unassembled WGS sequence"/>
</dbReference>
<dbReference type="PROSITE" id="PS51898">
    <property type="entry name" value="TYR_RECOMBINASE"/>
    <property type="match status" value="1"/>
</dbReference>
<dbReference type="InterPro" id="IPR044068">
    <property type="entry name" value="CB"/>
</dbReference>
<dbReference type="CDD" id="cd01189">
    <property type="entry name" value="INT_ICEBs1_C_like"/>
    <property type="match status" value="1"/>
</dbReference>
<evidence type="ECO:0000256" key="5">
    <source>
        <dbReference type="PROSITE-ProRule" id="PRU01248"/>
    </source>
</evidence>
<dbReference type="EMBL" id="JGZI01000009">
    <property type="protein sequence ID" value="KFI82383.1"/>
    <property type="molecule type" value="Genomic_DNA"/>
</dbReference>
<feature type="domain" description="Core-binding (CB)" evidence="7">
    <location>
        <begin position="99"/>
        <end position="194"/>
    </location>
</feature>
<dbReference type="PROSITE" id="PS51900">
    <property type="entry name" value="CB"/>
    <property type="match status" value="1"/>
</dbReference>
<keyword evidence="2" id="KW-0229">DNA integration</keyword>
<accession>A0A087CGI3</accession>
<dbReference type="OrthoDB" id="1822491at2"/>
<feature type="domain" description="Tyr recombinase" evidence="6">
    <location>
        <begin position="218"/>
        <end position="411"/>
    </location>
</feature>
<dbReference type="GeneID" id="98300438"/>
<dbReference type="Gene3D" id="1.10.443.10">
    <property type="entry name" value="Intergrase catalytic core"/>
    <property type="match status" value="1"/>
</dbReference>
<dbReference type="InterPro" id="IPR004107">
    <property type="entry name" value="Integrase_SAM-like_N"/>
</dbReference>
<dbReference type="Pfam" id="PF00589">
    <property type="entry name" value="Phage_integrase"/>
    <property type="match status" value="1"/>
</dbReference>